<feature type="transmembrane region" description="Helical" evidence="1">
    <location>
        <begin position="223"/>
        <end position="244"/>
    </location>
</feature>
<dbReference type="AlphaFoldDB" id="R0IDQ8"/>
<keyword evidence="1" id="KW-1133">Transmembrane helix</keyword>
<dbReference type="GeneID" id="19399262"/>
<feature type="transmembrane region" description="Helical" evidence="1">
    <location>
        <begin position="103"/>
        <end position="125"/>
    </location>
</feature>
<feature type="transmembrane region" description="Helical" evidence="1">
    <location>
        <begin position="178"/>
        <end position="203"/>
    </location>
</feature>
<keyword evidence="1" id="KW-0812">Transmembrane</keyword>
<sequence length="331" mass="37130">MENCSSQMCKAFGWDGSPDLVGVGMLATYTIQAILVTLYLFAILGVRLDKLPPQVQSSRILSRTLHSVQHSTAEFLSASSVFSLSILIASIISISYYEELRPMTWILALIISLNSVFPVAILHISTSTMLRRSKGRVFMWFIIDILLIGLTVRSSILFAEFSAYDAWIEYETNPCARISLHGIAVFSHIIAGFLCLGITGYIVDFMVSVIRNRPAMMVRLPDIAQWGVVGVCICTMWGFLGWLLNLAIKIQSRAGDNNKDSEWTFGQVLSLATWVPFVVEFAYIWWEDPLQALHGRLMAPYEVVVSSREQSLLEMRPSGGDEARGRFQRLE</sequence>
<feature type="transmembrane region" description="Helical" evidence="1">
    <location>
        <begin position="75"/>
        <end position="97"/>
    </location>
</feature>
<dbReference type="EMBL" id="KB908833">
    <property type="protein sequence ID" value="EOA83475.1"/>
    <property type="molecule type" value="Genomic_DNA"/>
</dbReference>
<accession>R0IDQ8</accession>
<gene>
    <name evidence="2" type="ORF">SETTUDRAFT_164842</name>
</gene>
<proteinExistence type="predicted"/>
<dbReference type="STRING" id="671987.R0IDQ8"/>
<organism evidence="2 3">
    <name type="scientific">Exserohilum turcicum (strain 28A)</name>
    <name type="common">Northern leaf blight fungus</name>
    <name type="synonym">Setosphaeria turcica</name>
    <dbReference type="NCBI Taxonomy" id="671987"/>
    <lineage>
        <taxon>Eukaryota</taxon>
        <taxon>Fungi</taxon>
        <taxon>Dikarya</taxon>
        <taxon>Ascomycota</taxon>
        <taxon>Pezizomycotina</taxon>
        <taxon>Dothideomycetes</taxon>
        <taxon>Pleosporomycetidae</taxon>
        <taxon>Pleosporales</taxon>
        <taxon>Pleosporineae</taxon>
        <taxon>Pleosporaceae</taxon>
        <taxon>Exserohilum</taxon>
    </lineage>
</organism>
<name>R0IDQ8_EXST2</name>
<evidence type="ECO:0000313" key="3">
    <source>
        <dbReference type="Proteomes" id="UP000016935"/>
    </source>
</evidence>
<dbReference type="RefSeq" id="XP_008029181.1">
    <property type="nucleotide sequence ID" value="XM_008030990.1"/>
</dbReference>
<dbReference type="eggNOG" id="ENOG502SIUH">
    <property type="taxonomic scope" value="Eukaryota"/>
</dbReference>
<keyword evidence="1" id="KW-0472">Membrane</keyword>
<evidence type="ECO:0000256" key="1">
    <source>
        <dbReference type="SAM" id="Phobius"/>
    </source>
</evidence>
<evidence type="ECO:0000313" key="2">
    <source>
        <dbReference type="EMBL" id="EOA83475.1"/>
    </source>
</evidence>
<feature type="transmembrane region" description="Helical" evidence="1">
    <location>
        <begin position="137"/>
        <end position="158"/>
    </location>
</feature>
<dbReference type="OrthoDB" id="4582561at2759"/>
<feature type="transmembrane region" description="Helical" evidence="1">
    <location>
        <begin position="264"/>
        <end position="286"/>
    </location>
</feature>
<protein>
    <submittedName>
        <fullName evidence="2">Uncharacterized protein</fullName>
    </submittedName>
</protein>
<dbReference type="HOGENOM" id="CLU_839814_0_0_1"/>
<keyword evidence="3" id="KW-1185">Reference proteome</keyword>
<reference evidence="2 3" key="2">
    <citation type="journal article" date="2013" name="PLoS Genet.">
        <title>Comparative genome structure, secondary metabolite, and effector coding capacity across Cochliobolus pathogens.</title>
        <authorList>
            <person name="Condon B.J."/>
            <person name="Leng Y."/>
            <person name="Wu D."/>
            <person name="Bushley K.E."/>
            <person name="Ohm R.A."/>
            <person name="Otillar R."/>
            <person name="Martin J."/>
            <person name="Schackwitz W."/>
            <person name="Grimwood J."/>
            <person name="MohdZainudin N."/>
            <person name="Xue C."/>
            <person name="Wang R."/>
            <person name="Manning V.A."/>
            <person name="Dhillon B."/>
            <person name="Tu Z.J."/>
            <person name="Steffenson B.J."/>
            <person name="Salamov A."/>
            <person name="Sun H."/>
            <person name="Lowry S."/>
            <person name="LaButti K."/>
            <person name="Han J."/>
            <person name="Copeland A."/>
            <person name="Lindquist E."/>
            <person name="Barry K."/>
            <person name="Schmutz J."/>
            <person name="Baker S.E."/>
            <person name="Ciuffetti L.M."/>
            <person name="Grigoriev I.V."/>
            <person name="Zhong S."/>
            <person name="Turgeon B.G."/>
        </authorList>
    </citation>
    <scope>NUCLEOTIDE SEQUENCE [LARGE SCALE GENOMIC DNA]</scope>
    <source>
        <strain evidence="3">28A</strain>
    </source>
</reference>
<feature type="transmembrane region" description="Helical" evidence="1">
    <location>
        <begin position="20"/>
        <end position="44"/>
    </location>
</feature>
<dbReference type="Proteomes" id="UP000016935">
    <property type="component" value="Unassembled WGS sequence"/>
</dbReference>
<reference evidence="2 3" key="1">
    <citation type="journal article" date="2012" name="PLoS Pathog.">
        <title>Diverse lifestyles and strategies of plant pathogenesis encoded in the genomes of eighteen Dothideomycetes fungi.</title>
        <authorList>
            <person name="Ohm R.A."/>
            <person name="Feau N."/>
            <person name="Henrissat B."/>
            <person name="Schoch C.L."/>
            <person name="Horwitz B.A."/>
            <person name="Barry K.W."/>
            <person name="Condon B.J."/>
            <person name="Copeland A.C."/>
            <person name="Dhillon B."/>
            <person name="Glaser F."/>
            <person name="Hesse C.N."/>
            <person name="Kosti I."/>
            <person name="LaButti K."/>
            <person name="Lindquist E.A."/>
            <person name="Lucas S."/>
            <person name="Salamov A.A."/>
            <person name="Bradshaw R.E."/>
            <person name="Ciuffetti L."/>
            <person name="Hamelin R.C."/>
            <person name="Kema G.H.J."/>
            <person name="Lawrence C."/>
            <person name="Scott J.A."/>
            <person name="Spatafora J.W."/>
            <person name="Turgeon B.G."/>
            <person name="de Wit P.J.G.M."/>
            <person name="Zhong S."/>
            <person name="Goodwin S.B."/>
            <person name="Grigoriev I.V."/>
        </authorList>
    </citation>
    <scope>NUCLEOTIDE SEQUENCE [LARGE SCALE GENOMIC DNA]</scope>
    <source>
        <strain evidence="3">28A</strain>
    </source>
</reference>